<feature type="domain" description="Leucine-binding protein" evidence="4">
    <location>
        <begin position="35"/>
        <end position="402"/>
    </location>
</feature>
<dbReference type="Gene3D" id="3.40.50.2300">
    <property type="match status" value="2"/>
</dbReference>
<dbReference type="PANTHER" id="PTHR47235">
    <property type="entry name" value="BLR6548 PROTEIN"/>
    <property type="match status" value="1"/>
</dbReference>
<dbReference type="InterPro" id="IPR006311">
    <property type="entry name" value="TAT_signal"/>
</dbReference>
<accession>A0A2N4U2N3</accession>
<keyword evidence="2 3" id="KW-0732">Signal</keyword>
<evidence type="ECO:0000313" key="5">
    <source>
        <dbReference type="EMBL" id="PLC49275.1"/>
    </source>
</evidence>
<dbReference type="EMBL" id="PDNW01000011">
    <property type="protein sequence ID" value="PLC49275.1"/>
    <property type="molecule type" value="Genomic_DNA"/>
</dbReference>
<proteinExistence type="inferred from homology"/>
<evidence type="ECO:0000256" key="2">
    <source>
        <dbReference type="ARBA" id="ARBA00022729"/>
    </source>
</evidence>
<name>A0A2N4U2N3_9BURK</name>
<dbReference type="PROSITE" id="PS51318">
    <property type="entry name" value="TAT"/>
    <property type="match status" value="1"/>
</dbReference>
<protein>
    <submittedName>
        <fullName evidence="5">ABC transporter permease</fullName>
    </submittedName>
</protein>
<evidence type="ECO:0000313" key="6">
    <source>
        <dbReference type="Proteomes" id="UP000234190"/>
    </source>
</evidence>
<feature type="chain" id="PRO_5014924167" evidence="3">
    <location>
        <begin position="30"/>
        <end position="444"/>
    </location>
</feature>
<dbReference type="InterPro" id="IPR028081">
    <property type="entry name" value="Leu-bd"/>
</dbReference>
<comment type="similarity">
    <text evidence="1">Belongs to the leucine-binding protein family.</text>
</comment>
<comment type="caution">
    <text evidence="5">The sequence shown here is derived from an EMBL/GenBank/DDBJ whole genome shotgun (WGS) entry which is preliminary data.</text>
</comment>
<evidence type="ECO:0000256" key="3">
    <source>
        <dbReference type="SAM" id="SignalP"/>
    </source>
</evidence>
<dbReference type="CDD" id="cd06334">
    <property type="entry name" value="PBP1_ABC_ligand_binding-like"/>
    <property type="match status" value="1"/>
</dbReference>
<evidence type="ECO:0000256" key="1">
    <source>
        <dbReference type="ARBA" id="ARBA00010062"/>
    </source>
</evidence>
<sequence length="444" mass="49187">MEMKRSFKLAAAMIAVAGTLAAASLPAAAAEEQFVPLLAYRTGSFAPLGIPWADGKMDYLKLVNERDGGVNGVKITYEECETAYATDRGVECYERLKNKNGGASGFDTQSTGITFALTDKAIVDGFTIETVGYGLSQSADGSVFKWNFPLLGTYWTAADVMIQDIAKKVGGEDKLKGKKIALVYHDSPYGKEPIALLQSRAKTNGFELQLYPVTAPGVQQKSTWLQIRQSKPDYLLLWSAGIMTPTAIREAQAVGYPRDKMYGIWWASSENDVQDLGAVAKGYNGITIHNSADHGRVHDDLKKHVYDKGQGTDTNGKYVGTIAHTRGMMISMLQVEAIRTAQEKYGKGKHMTPEQVRWGFENLNITKERLEELGFAKLMRPVQTSCKNHMGDDWARIIQWNGKKFDIVSDWYQSDKKFVDPLVKDLAAKYASEKKLETRNCDAS</sequence>
<dbReference type="Proteomes" id="UP000234190">
    <property type="component" value="Unassembled WGS sequence"/>
</dbReference>
<feature type="signal peptide" evidence="3">
    <location>
        <begin position="1"/>
        <end position="29"/>
    </location>
</feature>
<dbReference type="OrthoDB" id="5297022at2"/>
<organism evidence="5 6">
    <name type="scientific">Pollutimonas subterranea</name>
    <dbReference type="NCBI Taxonomy" id="2045210"/>
    <lineage>
        <taxon>Bacteria</taxon>
        <taxon>Pseudomonadati</taxon>
        <taxon>Pseudomonadota</taxon>
        <taxon>Betaproteobacteria</taxon>
        <taxon>Burkholderiales</taxon>
        <taxon>Alcaligenaceae</taxon>
        <taxon>Pollutimonas</taxon>
    </lineage>
</organism>
<dbReference type="Pfam" id="PF13458">
    <property type="entry name" value="Peripla_BP_6"/>
    <property type="match status" value="1"/>
</dbReference>
<keyword evidence="6" id="KW-1185">Reference proteome</keyword>
<dbReference type="InterPro" id="IPR028082">
    <property type="entry name" value="Peripla_BP_I"/>
</dbReference>
<reference evidence="5 6" key="1">
    <citation type="submission" date="2017-10" db="EMBL/GenBank/DDBJ databases">
        <title>Two draft genome sequences of Pusillimonas sp. strains isolated from a nitrate- and radionuclide-contaminated groundwater in Russia.</title>
        <authorList>
            <person name="Grouzdev D.S."/>
            <person name="Tourova T.P."/>
            <person name="Goeva M.A."/>
            <person name="Babich T.L."/>
            <person name="Sokolova D.S."/>
            <person name="Abdullin R."/>
            <person name="Poltaraus A.B."/>
            <person name="Toshchakov S.V."/>
            <person name="Nazina T.N."/>
        </authorList>
    </citation>
    <scope>NUCLEOTIDE SEQUENCE [LARGE SCALE GENOMIC DNA]</scope>
    <source>
        <strain evidence="5 6">JR1/69-3-13</strain>
    </source>
</reference>
<gene>
    <name evidence="5" type="ORF">CR159_13260</name>
</gene>
<dbReference type="SUPFAM" id="SSF53822">
    <property type="entry name" value="Periplasmic binding protein-like I"/>
    <property type="match status" value="1"/>
</dbReference>
<dbReference type="PANTHER" id="PTHR47235:SF1">
    <property type="entry name" value="BLR6548 PROTEIN"/>
    <property type="match status" value="1"/>
</dbReference>
<evidence type="ECO:0000259" key="4">
    <source>
        <dbReference type="Pfam" id="PF13458"/>
    </source>
</evidence>
<dbReference type="AlphaFoldDB" id="A0A2N4U2N3"/>